<protein>
    <submittedName>
        <fullName evidence="1">Uncharacterized protein</fullName>
    </submittedName>
</protein>
<accession>A0ACB9AA34</accession>
<comment type="caution">
    <text evidence="1">The sequence shown here is derived from an EMBL/GenBank/DDBJ whole genome shotgun (WGS) entry which is preliminary data.</text>
</comment>
<reference evidence="1 2" key="2">
    <citation type="journal article" date="2022" name="Mol. Ecol. Resour.">
        <title>The genomes of chicory, endive, great burdock and yacon provide insights into Asteraceae paleo-polyploidization history and plant inulin production.</title>
        <authorList>
            <person name="Fan W."/>
            <person name="Wang S."/>
            <person name="Wang H."/>
            <person name="Wang A."/>
            <person name="Jiang F."/>
            <person name="Liu H."/>
            <person name="Zhao H."/>
            <person name="Xu D."/>
            <person name="Zhang Y."/>
        </authorList>
    </citation>
    <scope>NUCLEOTIDE SEQUENCE [LARGE SCALE GENOMIC DNA]</scope>
    <source>
        <strain evidence="2">cv. Niubang</strain>
    </source>
</reference>
<reference evidence="2" key="1">
    <citation type="journal article" date="2022" name="Mol. Ecol. Resour.">
        <title>The genomes of chicory, endive, great burdock and yacon provide insights into Asteraceae palaeo-polyploidization history and plant inulin production.</title>
        <authorList>
            <person name="Fan W."/>
            <person name="Wang S."/>
            <person name="Wang H."/>
            <person name="Wang A."/>
            <person name="Jiang F."/>
            <person name="Liu H."/>
            <person name="Zhao H."/>
            <person name="Xu D."/>
            <person name="Zhang Y."/>
        </authorList>
    </citation>
    <scope>NUCLEOTIDE SEQUENCE [LARGE SCALE GENOMIC DNA]</scope>
    <source>
        <strain evidence="2">cv. Niubang</strain>
    </source>
</reference>
<organism evidence="1 2">
    <name type="scientific">Arctium lappa</name>
    <name type="common">Greater burdock</name>
    <name type="synonym">Lappa major</name>
    <dbReference type="NCBI Taxonomy" id="4217"/>
    <lineage>
        <taxon>Eukaryota</taxon>
        <taxon>Viridiplantae</taxon>
        <taxon>Streptophyta</taxon>
        <taxon>Embryophyta</taxon>
        <taxon>Tracheophyta</taxon>
        <taxon>Spermatophyta</taxon>
        <taxon>Magnoliopsida</taxon>
        <taxon>eudicotyledons</taxon>
        <taxon>Gunneridae</taxon>
        <taxon>Pentapetalae</taxon>
        <taxon>asterids</taxon>
        <taxon>campanulids</taxon>
        <taxon>Asterales</taxon>
        <taxon>Asteraceae</taxon>
        <taxon>Carduoideae</taxon>
        <taxon>Cardueae</taxon>
        <taxon>Arctiinae</taxon>
        <taxon>Arctium</taxon>
    </lineage>
</organism>
<name>A0ACB9AA34_ARCLA</name>
<dbReference type="EMBL" id="CM042054">
    <property type="protein sequence ID" value="KAI3707062.1"/>
    <property type="molecule type" value="Genomic_DNA"/>
</dbReference>
<gene>
    <name evidence="1" type="ORF">L6452_25253</name>
</gene>
<evidence type="ECO:0000313" key="1">
    <source>
        <dbReference type="EMBL" id="KAI3707062.1"/>
    </source>
</evidence>
<dbReference type="Proteomes" id="UP001055879">
    <property type="component" value="Linkage Group LG08"/>
</dbReference>
<sequence>MTQFSVLGLTILCFFLPISAQLHNTQTFIVRVQNDFKPSVFTDIQQWYSATLASLSSTSENSNPNRDFLHVYKTVFHGFSAKLTPQQAQQLESQPGVMAVLPDQIRHLHTTRSVQFLGLLNDQPNELLKESDYGSNVIIGVLDTGISPEASSFHDQDLGPVPSNWKGECMEGEQFAGNLCNKKMIGARYFTAGYEAAIGNRKSNSSAIVRSSRDTDGHGTHTASTAAGRLVANASLFGFAEGAAVGVAPKARIAVYKICWGEECRESDILAGLDKAVEDGVNVISISIGGTSSRPYDLDPIAIGAFGAMARGVLVSASAGNGGPELMTVTNTAPWITTVGASTIDRRFPADLILGDGMVITGASVSSATANPSTEFFPLVHGRNASQGQFGNSNAAVCMPESLDKDLVRGKIVICDRGGNARVKKGEVVKNAGGVAVIVSNVAPQGEGLVSDSYTIPGMLITESASKTLHNYINSSRNPIAKMIIHGTRLGVKPAPVVASFSSQGPSVDSVYILKPDLIAPGVDILAAWPDDVPPSEQPSDPRRTRFNILSGTSMSCPHVSGLAALLKGAHPDWSPAMIRSAMMTTAYNHDTEGKPLLDEQSYNESTVWSTGAGHIDPGKAVDPGLVYDITANDYLQFLCAMNYSTQPFQQFASKPQLRCNRNQNKPWNINYPSISIAYGESRGLLEPEVVVTRTVTHVGEGASNYHAILTSPKGANVTVEPQTMSFSGKGEKQSFKVTIVSEMVAGSWGSMETQSGKLEWTDGKHSVVSPIVVMWQHLF</sequence>
<proteinExistence type="predicted"/>
<evidence type="ECO:0000313" key="2">
    <source>
        <dbReference type="Proteomes" id="UP001055879"/>
    </source>
</evidence>
<keyword evidence="2" id="KW-1185">Reference proteome</keyword>